<accession>A0A8T0WKA7</accession>
<comment type="caution">
    <text evidence="2">The sequence shown here is derived from an EMBL/GenBank/DDBJ whole genome shotgun (WGS) entry which is preliminary data.</text>
</comment>
<evidence type="ECO:0000313" key="3">
    <source>
        <dbReference type="Proteomes" id="UP000823388"/>
    </source>
</evidence>
<evidence type="ECO:0000313" key="2">
    <source>
        <dbReference type="EMBL" id="KAG2645644.1"/>
    </source>
</evidence>
<gene>
    <name evidence="2" type="ORF">PVAP13_2KG436510</name>
</gene>
<dbReference type="AlphaFoldDB" id="A0A8T0WKA7"/>
<reference evidence="2" key="1">
    <citation type="submission" date="2020-05" db="EMBL/GenBank/DDBJ databases">
        <title>WGS assembly of Panicum virgatum.</title>
        <authorList>
            <person name="Lovell J.T."/>
            <person name="Jenkins J."/>
            <person name="Shu S."/>
            <person name="Juenger T.E."/>
            <person name="Schmutz J."/>
        </authorList>
    </citation>
    <scope>NUCLEOTIDE SEQUENCE</scope>
    <source>
        <strain evidence="2">AP13</strain>
    </source>
</reference>
<feature type="non-terminal residue" evidence="2">
    <location>
        <position position="1"/>
    </location>
</feature>
<dbReference type="EMBL" id="CM029039">
    <property type="protein sequence ID" value="KAG2645644.1"/>
    <property type="molecule type" value="Genomic_DNA"/>
</dbReference>
<protein>
    <submittedName>
        <fullName evidence="2">Uncharacterized protein</fullName>
    </submittedName>
</protein>
<organism evidence="2 3">
    <name type="scientific">Panicum virgatum</name>
    <name type="common">Blackwell switchgrass</name>
    <dbReference type="NCBI Taxonomy" id="38727"/>
    <lineage>
        <taxon>Eukaryota</taxon>
        <taxon>Viridiplantae</taxon>
        <taxon>Streptophyta</taxon>
        <taxon>Embryophyta</taxon>
        <taxon>Tracheophyta</taxon>
        <taxon>Spermatophyta</taxon>
        <taxon>Magnoliopsida</taxon>
        <taxon>Liliopsida</taxon>
        <taxon>Poales</taxon>
        <taxon>Poaceae</taxon>
        <taxon>PACMAD clade</taxon>
        <taxon>Panicoideae</taxon>
        <taxon>Panicodae</taxon>
        <taxon>Paniceae</taxon>
        <taxon>Panicinae</taxon>
        <taxon>Panicum</taxon>
        <taxon>Panicum sect. Hiantes</taxon>
    </lineage>
</organism>
<evidence type="ECO:0000256" key="1">
    <source>
        <dbReference type="SAM" id="MobiDB-lite"/>
    </source>
</evidence>
<name>A0A8T0WKA7_PANVG</name>
<dbReference type="Proteomes" id="UP000823388">
    <property type="component" value="Chromosome 2K"/>
</dbReference>
<sequence length="73" mass="7674">QKPCLLPIYPPCFSLGQSDRPSRRDCQTASANLTCASTALAASTVTEQETSNQPHCRSHGPARPATNHLPGAG</sequence>
<feature type="region of interest" description="Disordered" evidence="1">
    <location>
        <begin position="46"/>
        <end position="73"/>
    </location>
</feature>
<proteinExistence type="predicted"/>
<keyword evidence="3" id="KW-1185">Reference proteome</keyword>